<dbReference type="Gene3D" id="3.20.20.140">
    <property type="entry name" value="Metal-dependent hydrolases"/>
    <property type="match status" value="1"/>
</dbReference>
<dbReference type="Pfam" id="PF01979">
    <property type="entry name" value="Amidohydro_1"/>
    <property type="match status" value="1"/>
</dbReference>
<protein>
    <recommendedName>
        <fullName evidence="2">Amidohydrolase-related domain-containing protein</fullName>
    </recommendedName>
</protein>
<sequence length="196" mass="21112">MDATVGSMDKMRKSLVNHGVTAFCPTSDTAPLDHIKNALKTINASKKSNARALGAHLEGPFLSPEKPGAMIAEDLRTPSIDEFDELWDTSKKSIKLITIAPEVPGAIELIKHASSLGVTVSLGHSNATYEETLAGIRAGASHATHLFNAMRAYHHREPGILGAVLENPKVSVELIVDFVHVHPSITRLVCKLKPKD</sequence>
<name>X1MCB9_9ZZZZ</name>
<dbReference type="InterPro" id="IPR006680">
    <property type="entry name" value="Amidohydro-rel"/>
</dbReference>
<feature type="non-terminal residue" evidence="3">
    <location>
        <position position="196"/>
    </location>
</feature>
<dbReference type="PANTHER" id="PTHR11113">
    <property type="entry name" value="N-ACETYLGLUCOSAMINE-6-PHOSPHATE DEACETYLASE"/>
    <property type="match status" value="1"/>
</dbReference>
<dbReference type="GO" id="GO:0008448">
    <property type="term" value="F:N-acetylglucosamine-6-phosphate deacetylase activity"/>
    <property type="evidence" value="ECO:0007669"/>
    <property type="project" value="TreeGrafter"/>
</dbReference>
<keyword evidence="1" id="KW-0378">Hydrolase</keyword>
<gene>
    <name evidence="3" type="ORF">S06H3_18555</name>
</gene>
<dbReference type="GO" id="GO:0006046">
    <property type="term" value="P:N-acetylglucosamine catabolic process"/>
    <property type="evidence" value="ECO:0007669"/>
    <property type="project" value="TreeGrafter"/>
</dbReference>
<dbReference type="InterPro" id="IPR032466">
    <property type="entry name" value="Metal_Hydrolase"/>
</dbReference>
<dbReference type="AlphaFoldDB" id="X1MCB9"/>
<feature type="domain" description="Amidohydrolase-related" evidence="2">
    <location>
        <begin position="10"/>
        <end position="187"/>
    </location>
</feature>
<comment type="caution">
    <text evidence="3">The sequence shown here is derived from an EMBL/GenBank/DDBJ whole genome shotgun (WGS) entry which is preliminary data.</text>
</comment>
<proteinExistence type="predicted"/>
<dbReference type="SUPFAM" id="SSF51556">
    <property type="entry name" value="Metallo-dependent hydrolases"/>
    <property type="match status" value="1"/>
</dbReference>
<evidence type="ECO:0000313" key="3">
    <source>
        <dbReference type="EMBL" id="GAI15741.1"/>
    </source>
</evidence>
<accession>X1MCB9</accession>
<reference evidence="3" key="1">
    <citation type="journal article" date="2014" name="Front. Microbiol.">
        <title>High frequency of phylogenetically diverse reductive dehalogenase-homologous genes in deep subseafloor sedimentary metagenomes.</title>
        <authorList>
            <person name="Kawai M."/>
            <person name="Futagami T."/>
            <person name="Toyoda A."/>
            <person name="Takaki Y."/>
            <person name="Nishi S."/>
            <person name="Hori S."/>
            <person name="Arai W."/>
            <person name="Tsubouchi T."/>
            <person name="Morono Y."/>
            <person name="Uchiyama I."/>
            <person name="Ito T."/>
            <person name="Fujiyama A."/>
            <person name="Inagaki F."/>
            <person name="Takami H."/>
        </authorList>
    </citation>
    <scope>NUCLEOTIDE SEQUENCE</scope>
    <source>
        <strain evidence="3">Expedition CK06-06</strain>
    </source>
</reference>
<evidence type="ECO:0000259" key="2">
    <source>
        <dbReference type="Pfam" id="PF01979"/>
    </source>
</evidence>
<dbReference type="PANTHER" id="PTHR11113:SF14">
    <property type="entry name" value="N-ACETYLGLUCOSAMINE-6-PHOSPHATE DEACETYLASE"/>
    <property type="match status" value="1"/>
</dbReference>
<organism evidence="3">
    <name type="scientific">marine sediment metagenome</name>
    <dbReference type="NCBI Taxonomy" id="412755"/>
    <lineage>
        <taxon>unclassified sequences</taxon>
        <taxon>metagenomes</taxon>
        <taxon>ecological metagenomes</taxon>
    </lineage>
</organism>
<evidence type="ECO:0000256" key="1">
    <source>
        <dbReference type="ARBA" id="ARBA00022801"/>
    </source>
</evidence>
<dbReference type="EMBL" id="BARV01009402">
    <property type="protein sequence ID" value="GAI15741.1"/>
    <property type="molecule type" value="Genomic_DNA"/>
</dbReference>